<protein>
    <submittedName>
        <fullName evidence="1">Uncharacterized protein</fullName>
    </submittedName>
</protein>
<evidence type="ECO:0000313" key="1">
    <source>
        <dbReference type="EMBL" id="WIA10919.1"/>
    </source>
</evidence>
<organism evidence="1 2">
    <name type="scientific">Tetradesmus obliquus</name>
    <name type="common">Green alga</name>
    <name type="synonym">Acutodesmus obliquus</name>
    <dbReference type="NCBI Taxonomy" id="3088"/>
    <lineage>
        <taxon>Eukaryota</taxon>
        <taxon>Viridiplantae</taxon>
        <taxon>Chlorophyta</taxon>
        <taxon>core chlorophytes</taxon>
        <taxon>Chlorophyceae</taxon>
        <taxon>CS clade</taxon>
        <taxon>Sphaeropleales</taxon>
        <taxon>Scenedesmaceae</taxon>
        <taxon>Tetradesmus</taxon>
    </lineage>
</organism>
<keyword evidence="2" id="KW-1185">Reference proteome</keyword>
<proteinExistence type="predicted"/>
<accession>A0ABY8TP61</accession>
<name>A0ABY8TP61_TETOB</name>
<reference evidence="1 2" key="1">
    <citation type="submission" date="2023-05" db="EMBL/GenBank/DDBJ databases">
        <title>A 100% complete, gapless, phased diploid assembly of the Scenedesmus obliquus UTEX 3031 genome.</title>
        <authorList>
            <person name="Biondi T.C."/>
            <person name="Hanschen E.R."/>
            <person name="Kwon T."/>
            <person name="Eng W."/>
            <person name="Kruse C.P.S."/>
            <person name="Koehler S.I."/>
            <person name="Kunde Y."/>
            <person name="Gleasner C.D."/>
            <person name="You Mak K.T."/>
            <person name="Polle J."/>
            <person name="Hovde B.T."/>
            <person name="Starkenburg S.R."/>
        </authorList>
    </citation>
    <scope>NUCLEOTIDE SEQUENCE [LARGE SCALE GENOMIC DNA]</scope>
    <source>
        <strain evidence="1 2">DOE0152z</strain>
    </source>
</reference>
<evidence type="ECO:0000313" key="2">
    <source>
        <dbReference type="Proteomes" id="UP001244341"/>
    </source>
</evidence>
<gene>
    <name evidence="1" type="ORF">OEZ85_011084</name>
</gene>
<sequence>MLSSSAILFYDSEYEPHYGQPISQCSLLLRRAARQGSTAINIVPTHYWMNASGTVRAQPKCYADAWAESQRVHHYCHLWEWDDDCRAFDASAVQRFTEGFTRCLQEARSLFRTVLISPHLDDGSNTCHWRNLLFFDPLQKDAHGFSYYDIMIVPIIKAVQVAYGGEAGKGKQLWFGMQGEMGATVFAYPRAYATIADRIRQHYTGKALLKVGLLLNHAYVTGVINRRGAAVRAAPTKMAHLDGGWGALLPFHKWPNHKHLSKNLHAIQSLVNDKVDILGISNYAVAPGTSNSIQPVHLESAITKLDAELQALGIRLKAWRASRPGKLFIMNEFGLGGGSSECGDVVAHSPAQAGRTPWLGITKTFSNRHNPWAVAGLRKYAEAYFAAALKLLAAGGVNYRVDAAFLWNMVSWDVQGIHPTARSSEGSYEVPEIAAAIRAHNSKM</sequence>
<dbReference type="Proteomes" id="UP001244341">
    <property type="component" value="Chromosome 2b"/>
</dbReference>
<dbReference type="EMBL" id="CP126209">
    <property type="protein sequence ID" value="WIA10919.1"/>
    <property type="molecule type" value="Genomic_DNA"/>
</dbReference>